<feature type="transmembrane region" description="Helical" evidence="1">
    <location>
        <begin position="49"/>
        <end position="73"/>
    </location>
</feature>
<reference evidence="2 3" key="1">
    <citation type="submission" date="2020-02" db="EMBL/GenBank/DDBJ databases">
        <title>Rhodobacter algicola sp. nov., isolated from microalga culture.</title>
        <authorList>
            <person name="Park C.-Y."/>
        </authorList>
    </citation>
    <scope>NUCLEOTIDE SEQUENCE [LARGE SCALE GENOMIC DNA]</scope>
    <source>
        <strain evidence="2 3">ETT8</strain>
    </source>
</reference>
<feature type="transmembrane region" description="Helical" evidence="1">
    <location>
        <begin position="139"/>
        <end position="161"/>
    </location>
</feature>
<comment type="caution">
    <text evidence="2">The sequence shown here is derived from an EMBL/GenBank/DDBJ whole genome shotgun (WGS) entry which is preliminary data.</text>
</comment>
<evidence type="ECO:0000313" key="2">
    <source>
        <dbReference type="EMBL" id="NEX45930.1"/>
    </source>
</evidence>
<keyword evidence="1" id="KW-1133">Transmembrane helix</keyword>
<evidence type="ECO:0000256" key="1">
    <source>
        <dbReference type="SAM" id="Phobius"/>
    </source>
</evidence>
<gene>
    <name evidence="2" type="ORF">G3572_06920</name>
</gene>
<dbReference type="NCBIfam" id="NF038065">
    <property type="entry name" value="Pr6Pr"/>
    <property type="match status" value="1"/>
</dbReference>
<dbReference type="EMBL" id="JAAIKE010000002">
    <property type="protein sequence ID" value="NEX45930.1"/>
    <property type="molecule type" value="Genomic_DNA"/>
</dbReference>
<keyword evidence="1" id="KW-0812">Transmembrane</keyword>
<keyword evidence="3" id="KW-1185">Reference proteome</keyword>
<dbReference type="Proteomes" id="UP000481421">
    <property type="component" value="Unassembled WGS sequence"/>
</dbReference>
<protein>
    <recommendedName>
        <fullName evidence="4">FAR-17a/AIG1-like protein</fullName>
    </recommendedName>
</protein>
<dbReference type="RefSeq" id="WP_164610183.1">
    <property type="nucleotide sequence ID" value="NZ_JAAIKE010000002.1"/>
</dbReference>
<proteinExistence type="predicted"/>
<feature type="transmembrane region" description="Helical" evidence="1">
    <location>
        <begin position="112"/>
        <end position="132"/>
    </location>
</feature>
<organism evidence="2 3">
    <name type="scientific">Pseudotabrizicola algicola</name>
    <dbReference type="NCBI Taxonomy" id="2709381"/>
    <lineage>
        <taxon>Bacteria</taxon>
        <taxon>Pseudomonadati</taxon>
        <taxon>Pseudomonadota</taxon>
        <taxon>Alphaproteobacteria</taxon>
        <taxon>Rhodobacterales</taxon>
        <taxon>Paracoccaceae</taxon>
        <taxon>Pseudotabrizicola</taxon>
    </lineage>
</organism>
<keyword evidence="1" id="KW-0472">Membrane</keyword>
<sequence>MMQIEGMRQASPLSPRLSAVVIFVVAALSLRLQFDANLAAGRGDTVAQVLWGMARFFTILTNFAVAVAMALVAMRWRIPAGLAFAGVLAIVMVGLVYHGLLARLANPVGLAWWADIGLHTAVPLMVLAWWLAYGPVPKWRALAGGMVWPLVYVIYVAFRGVTEGRWPYPFLNVTRHGWDGVAINCAGMVVAFAAVGAVLIAVKRRLG</sequence>
<evidence type="ECO:0008006" key="4">
    <source>
        <dbReference type="Google" id="ProtNLM"/>
    </source>
</evidence>
<dbReference type="InterPro" id="IPR049713">
    <property type="entry name" value="Pr6Pr-like"/>
</dbReference>
<evidence type="ECO:0000313" key="3">
    <source>
        <dbReference type="Proteomes" id="UP000481421"/>
    </source>
</evidence>
<feature type="transmembrane region" description="Helical" evidence="1">
    <location>
        <begin position="181"/>
        <end position="202"/>
    </location>
</feature>
<name>A0A6B3RIT7_9RHOB</name>
<accession>A0A6B3RIT7</accession>
<dbReference type="AlphaFoldDB" id="A0A6B3RIT7"/>
<feature type="transmembrane region" description="Helical" evidence="1">
    <location>
        <begin position="80"/>
        <end position="100"/>
    </location>
</feature>